<dbReference type="RefSeq" id="WP_330146863.1">
    <property type="nucleotide sequence ID" value="NZ_JAZDQU010000002.1"/>
</dbReference>
<dbReference type="Proteomes" id="UP001337681">
    <property type="component" value="Unassembled WGS sequence"/>
</dbReference>
<evidence type="ECO:0000313" key="9">
    <source>
        <dbReference type="EMBL" id="MEE1885974.1"/>
    </source>
</evidence>
<keyword evidence="4" id="KW-0227">DNA damage</keyword>
<evidence type="ECO:0000256" key="5">
    <source>
        <dbReference type="ARBA" id="ARBA00023204"/>
    </source>
</evidence>
<keyword evidence="3 9" id="KW-0808">Transferase</keyword>
<dbReference type="InterPro" id="IPR036631">
    <property type="entry name" value="MGMT_N_sf"/>
</dbReference>
<dbReference type="PANTHER" id="PTHR10815:SF13">
    <property type="entry name" value="METHYLATED-DNA--PROTEIN-CYSTEINE METHYLTRANSFERASE"/>
    <property type="match status" value="1"/>
</dbReference>
<keyword evidence="10" id="KW-1185">Reference proteome</keyword>
<dbReference type="EC" id="2.1.1.63" evidence="9"/>
<evidence type="ECO:0000256" key="4">
    <source>
        <dbReference type="ARBA" id="ARBA00022763"/>
    </source>
</evidence>
<feature type="domain" description="Methylated-DNA-[protein]-cysteine S-methyltransferase DNA binding" evidence="7">
    <location>
        <begin position="73"/>
        <end position="149"/>
    </location>
</feature>
<protein>
    <submittedName>
        <fullName evidence="9">Methylated-DNA--[protein]-cysteine S-methyltransferase</fullName>
        <ecNumber evidence="9">2.1.1.63</ecNumber>
    </submittedName>
</protein>
<name>A0ABU7H3Z1_9SPHI</name>
<dbReference type="Pfam" id="PF02870">
    <property type="entry name" value="Methyltransf_1N"/>
    <property type="match status" value="1"/>
</dbReference>
<evidence type="ECO:0000313" key="10">
    <source>
        <dbReference type="Proteomes" id="UP001337681"/>
    </source>
</evidence>
<dbReference type="GO" id="GO:0003908">
    <property type="term" value="F:methylated-DNA-[protein]-cysteine S-methyltransferase activity"/>
    <property type="evidence" value="ECO:0007669"/>
    <property type="project" value="UniProtKB-EC"/>
</dbReference>
<feature type="domain" description="Methylguanine DNA methyltransferase ribonuclease-like" evidence="8">
    <location>
        <begin position="6"/>
        <end position="68"/>
    </location>
</feature>
<accession>A0ABU7H3Z1</accession>
<dbReference type="Gene3D" id="3.30.160.70">
    <property type="entry name" value="Methylated DNA-protein cysteine methyltransferase domain"/>
    <property type="match status" value="1"/>
</dbReference>
<evidence type="ECO:0000256" key="1">
    <source>
        <dbReference type="ARBA" id="ARBA00001286"/>
    </source>
</evidence>
<dbReference type="InterPro" id="IPR008332">
    <property type="entry name" value="MethylG_MeTrfase_N"/>
</dbReference>
<evidence type="ECO:0000256" key="6">
    <source>
        <dbReference type="ARBA" id="ARBA00049348"/>
    </source>
</evidence>
<dbReference type="Gene3D" id="1.10.10.10">
    <property type="entry name" value="Winged helix-like DNA-binding domain superfamily/Winged helix DNA-binding domain"/>
    <property type="match status" value="1"/>
</dbReference>
<proteinExistence type="predicted"/>
<keyword evidence="2 9" id="KW-0489">Methyltransferase</keyword>
<dbReference type="GO" id="GO:0032259">
    <property type="term" value="P:methylation"/>
    <property type="evidence" value="ECO:0007669"/>
    <property type="project" value="UniProtKB-KW"/>
</dbReference>
<reference evidence="9 10" key="1">
    <citation type="submission" date="2024-01" db="EMBL/GenBank/DDBJ databases">
        <title>Pedobacter sp. nov., isolated from oil-contaminated soil.</title>
        <authorList>
            <person name="Le N.T.T."/>
        </authorList>
    </citation>
    <scope>NUCLEOTIDE SEQUENCE [LARGE SCALE GENOMIC DNA]</scope>
    <source>
        <strain evidence="9 10">VNH31</strain>
    </source>
</reference>
<dbReference type="SUPFAM" id="SSF53155">
    <property type="entry name" value="Methylated DNA-protein cysteine methyltransferase domain"/>
    <property type="match status" value="1"/>
</dbReference>
<evidence type="ECO:0000259" key="8">
    <source>
        <dbReference type="Pfam" id="PF02870"/>
    </source>
</evidence>
<dbReference type="NCBIfam" id="TIGR00589">
    <property type="entry name" value="ogt"/>
    <property type="match status" value="1"/>
</dbReference>
<dbReference type="SUPFAM" id="SSF46767">
    <property type="entry name" value="Methylated DNA-protein cysteine methyltransferase, C-terminal domain"/>
    <property type="match status" value="1"/>
</dbReference>
<keyword evidence="5" id="KW-0234">DNA repair</keyword>
<dbReference type="InterPro" id="IPR036388">
    <property type="entry name" value="WH-like_DNA-bd_sf"/>
</dbReference>
<dbReference type="EMBL" id="JAZDQU010000002">
    <property type="protein sequence ID" value="MEE1885974.1"/>
    <property type="molecule type" value="Genomic_DNA"/>
</dbReference>
<sequence length="162" mass="18683">MAKEAYLSVLQTPIGDLKILGNENFIHTVSFTQKYEEIFSENDITRMAYHQLKEYFEGTRFEFDFPFSQSGTPFQQEVWRKLLEVEYAQTKSYKEFSSYYPLAIRAIAAANGKNNLAIIVPCHRIIGNNGKLVGYAGGLERKRWLLEHEIKIKGIGQATFNF</sequence>
<evidence type="ECO:0000259" key="7">
    <source>
        <dbReference type="Pfam" id="PF01035"/>
    </source>
</evidence>
<dbReference type="InterPro" id="IPR014048">
    <property type="entry name" value="MethylDNA_cys_MeTrfase_DNA-bd"/>
</dbReference>
<organism evidence="9 10">
    <name type="scientific">Pedobacter flavus</name>
    <dbReference type="NCBI Taxonomy" id="3113906"/>
    <lineage>
        <taxon>Bacteria</taxon>
        <taxon>Pseudomonadati</taxon>
        <taxon>Bacteroidota</taxon>
        <taxon>Sphingobacteriia</taxon>
        <taxon>Sphingobacteriales</taxon>
        <taxon>Sphingobacteriaceae</taxon>
        <taxon>Pedobacter</taxon>
    </lineage>
</organism>
<comment type="catalytic activity">
    <reaction evidence="6">
        <text>a 6-O-methyl-2'-deoxyguanosine in DNA + L-cysteinyl-[protein] = S-methyl-L-cysteinyl-[protein] + a 2'-deoxyguanosine in DNA</text>
        <dbReference type="Rhea" id="RHEA:24000"/>
        <dbReference type="Rhea" id="RHEA-COMP:10131"/>
        <dbReference type="Rhea" id="RHEA-COMP:10132"/>
        <dbReference type="Rhea" id="RHEA-COMP:11367"/>
        <dbReference type="Rhea" id="RHEA-COMP:11368"/>
        <dbReference type="ChEBI" id="CHEBI:29950"/>
        <dbReference type="ChEBI" id="CHEBI:82612"/>
        <dbReference type="ChEBI" id="CHEBI:85445"/>
        <dbReference type="ChEBI" id="CHEBI:85448"/>
        <dbReference type="EC" id="2.1.1.63"/>
    </reaction>
</comment>
<dbReference type="Pfam" id="PF01035">
    <property type="entry name" value="DNA_binding_1"/>
    <property type="match status" value="1"/>
</dbReference>
<comment type="caution">
    <text evidence="9">The sequence shown here is derived from an EMBL/GenBank/DDBJ whole genome shotgun (WGS) entry which is preliminary data.</text>
</comment>
<evidence type="ECO:0000256" key="2">
    <source>
        <dbReference type="ARBA" id="ARBA00022603"/>
    </source>
</evidence>
<comment type="catalytic activity">
    <reaction evidence="1">
        <text>a 4-O-methyl-thymidine in DNA + L-cysteinyl-[protein] = a thymidine in DNA + S-methyl-L-cysteinyl-[protein]</text>
        <dbReference type="Rhea" id="RHEA:53428"/>
        <dbReference type="Rhea" id="RHEA-COMP:10131"/>
        <dbReference type="Rhea" id="RHEA-COMP:10132"/>
        <dbReference type="Rhea" id="RHEA-COMP:13555"/>
        <dbReference type="Rhea" id="RHEA-COMP:13556"/>
        <dbReference type="ChEBI" id="CHEBI:29950"/>
        <dbReference type="ChEBI" id="CHEBI:82612"/>
        <dbReference type="ChEBI" id="CHEBI:137386"/>
        <dbReference type="ChEBI" id="CHEBI:137387"/>
        <dbReference type="EC" id="2.1.1.63"/>
    </reaction>
</comment>
<dbReference type="CDD" id="cd06445">
    <property type="entry name" value="ATase"/>
    <property type="match status" value="1"/>
</dbReference>
<evidence type="ECO:0000256" key="3">
    <source>
        <dbReference type="ARBA" id="ARBA00022679"/>
    </source>
</evidence>
<dbReference type="PANTHER" id="PTHR10815">
    <property type="entry name" value="METHYLATED-DNA--PROTEIN-CYSTEINE METHYLTRANSFERASE"/>
    <property type="match status" value="1"/>
</dbReference>
<dbReference type="InterPro" id="IPR001497">
    <property type="entry name" value="MethylDNA_cys_MeTrfase_AS"/>
</dbReference>
<dbReference type="InterPro" id="IPR036217">
    <property type="entry name" value="MethylDNA_cys_MeTrfase_DNAb"/>
</dbReference>
<dbReference type="PROSITE" id="PS00374">
    <property type="entry name" value="MGMT"/>
    <property type="match status" value="1"/>
</dbReference>
<gene>
    <name evidence="9" type="ORF">VRU49_11155</name>
</gene>